<dbReference type="AlphaFoldDB" id="A0A318Z983"/>
<dbReference type="GeneID" id="37072649"/>
<dbReference type="EMBL" id="KZ821241">
    <property type="protein sequence ID" value="PYH43769.1"/>
    <property type="molecule type" value="Genomic_DNA"/>
</dbReference>
<keyword evidence="3" id="KW-1185">Reference proteome</keyword>
<reference evidence="2 3" key="1">
    <citation type="submission" date="2016-12" db="EMBL/GenBank/DDBJ databases">
        <title>The genomes of Aspergillus section Nigri reveals drivers in fungal speciation.</title>
        <authorList>
            <consortium name="DOE Joint Genome Institute"/>
            <person name="Vesth T.C."/>
            <person name="Nybo J."/>
            <person name="Theobald S."/>
            <person name="Brandl J."/>
            <person name="Frisvad J.C."/>
            <person name="Nielsen K.F."/>
            <person name="Lyhne E.K."/>
            <person name="Kogle M.E."/>
            <person name="Kuo A."/>
            <person name="Riley R."/>
            <person name="Clum A."/>
            <person name="Nolan M."/>
            <person name="Lipzen A."/>
            <person name="Salamov A."/>
            <person name="Henrissat B."/>
            <person name="Wiebenga A."/>
            <person name="De Vries R.P."/>
            <person name="Grigoriev I.V."/>
            <person name="Mortensen U.H."/>
            <person name="Andersen M.R."/>
            <person name="Baker S.E."/>
        </authorList>
    </citation>
    <scope>NUCLEOTIDE SEQUENCE [LARGE SCALE GENOMIC DNA]</scope>
    <source>
        <strain evidence="2 3">JOP 1030-1</strain>
    </source>
</reference>
<accession>A0A318Z983</accession>
<evidence type="ECO:0000313" key="2">
    <source>
        <dbReference type="EMBL" id="PYH43769.1"/>
    </source>
</evidence>
<feature type="non-terminal residue" evidence="2">
    <location>
        <position position="834"/>
    </location>
</feature>
<dbReference type="PANTHER" id="PTHR40788">
    <property type="entry name" value="CLR5 DOMAIN-CONTAINING PROTEIN-RELATED"/>
    <property type="match status" value="1"/>
</dbReference>
<name>A0A318Z983_9EURO</name>
<proteinExistence type="predicted"/>
<dbReference type="PANTHER" id="PTHR40788:SF2">
    <property type="entry name" value="CLR5 DOMAIN-CONTAINING PROTEIN"/>
    <property type="match status" value="1"/>
</dbReference>
<dbReference type="Proteomes" id="UP000248349">
    <property type="component" value="Unassembled WGS sequence"/>
</dbReference>
<evidence type="ECO:0000256" key="1">
    <source>
        <dbReference type="SAM" id="MobiDB-lite"/>
    </source>
</evidence>
<evidence type="ECO:0000313" key="3">
    <source>
        <dbReference type="Proteomes" id="UP000248349"/>
    </source>
</evidence>
<protein>
    <submittedName>
        <fullName evidence="2">Uncharacterized protein</fullName>
    </submittedName>
</protein>
<dbReference type="OrthoDB" id="2922289at2759"/>
<organism evidence="2 3">
    <name type="scientific">Aspergillus saccharolyticus JOP 1030-1</name>
    <dbReference type="NCBI Taxonomy" id="1450539"/>
    <lineage>
        <taxon>Eukaryota</taxon>
        <taxon>Fungi</taxon>
        <taxon>Dikarya</taxon>
        <taxon>Ascomycota</taxon>
        <taxon>Pezizomycotina</taxon>
        <taxon>Eurotiomycetes</taxon>
        <taxon>Eurotiomycetidae</taxon>
        <taxon>Eurotiales</taxon>
        <taxon>Aspergillaceae</taxon>
        <taxon>Aspergillus</taxon>
        <taxon>Aspergillus subgen. Circumdati</taxon>
    </lineage>
</organism>
<feature type="non-terminal residue" evidence="2">
    <location>
        <position position="1"/>
    </location>
</feature>
<feature type="region of interest" description="Disordered" evidence="1">
    <location>
        <begin position="647"/>
        <end position="734"/>
    </location>
</feature>
<feature type="compositionally biased region" description="Polar residues" evidence="1">
    <location>
        <begin position="682"/>
        <end position="697"/>
    </location>
</feature>
<dbReference type="RefSeq" id="XP_025429751.1">
    <property type="nucleotide sequence ID" value="XM_025571421.1"/>
</dbReference>
<sequence length="834" mass="95131">FDPTDRASVYSLLDLGFPAEDLPMPAVQASEAACREARALSDEIFDSYNTLHAILQRHEETLRRRWCKRNQEQRRKVVLGTWPDMAPTHRPDFHAWRRELEAAQDKDKSPKYRDYYLLPYINQEDLVTKQQVLPLLLNSRGRHPPSCFAARDHEAMRVGLEMRAIRPVFVAGFTMLLNGLAENTRQYGELLSWKQHRQAAFLAVRRKQFHVGDGLLVLEAQARVLSFLVNCCRQLLQTIPDQDLLADHLFPILPEPPDMAHASGDGFAALTVLAAEAPYRPPAQLDLGRMESLLAARTAAAEDHLWALREDPDYFAKTLHEVKEHRAELRDNTVCLEDERCPAGEAGQSILLARTLGHTVHDACTAVEVFSDLTHQAQELIKLQSRYEQQQQQAIPVTQNLLEKFLTPLLFFKYSLLDAAGWTSYTLLHALPAAPSLRRFLVAEPDGRGYSLRSVPKMRTKELYLFFLFELICKDPDTVPLAGTPILVDELERLLECEPALRDLLSPYIQDTVSNLSILMQCLNQLAQYQPWARSWEVEMRNREREFRQEYARRTRPWNALTESTRRTFVETHPPCAVVRLGDPARNHFAYPVTKPRNRKNVETLRRAEARLDAFWALADQGIAFSVDRGPASYRLLFEGSRTLQRTPAWEEPEPAPAQADPPANLDAAEQFHSHPPLPLTAPSSQPPTENLKSTLQPPLPARINAKTRGAPRPSQEEAGHPNPSADDAPDDRTIPVNVRAYQTFRMLFFDLEVTSRPGEIPWNDFLHAMVTAGFTAMKLYGSVWQFEPSWSQARRSIQFHEPHLRGKLSFTAARRFGRRLYRAYGWHGGLFVL</sequence>
<gene>
    <name evidence="2" type="ORF">BP01DRAFT_278053</name>
</gene>
<dbReference type="STRING" id="1450539.A0A318Z983"/>
<feature type="compositionally biased region" description="Low complexity" evidence="1">
    <location>
        <begin position="657"/>
        <end position="669"/>
    </location>
</feature>